<dbReference type="InterPro" id="IPR006597">
    <property type="entry name" value="Sel1-like"/>
</dbReference>
<gene>
    <name evidence="3" type="primary">SUVZ04G0410</name>
    <name evidence="3" type="ORF">SUVZ_04G0410</name>
</gene>
<dbReference type="EMBL" id="OX365931">
    <property type="protein sequence ID" value="CAI4059069.1"/>
    <property type="molecule type" value="Genomic_DNA"/>
</dbReference>
<keyword evidence="1" id="KW-0677">Repeat</keyword>
<dbReference type="Pfam" id="PF08238">
    <property type="entry name" value="Sel1"/>
    <property type="match status" value="7"/>
</dbReference>
<dbReference type="Gene3D" id="1.25.40.10">
    <property type="entry name" value="Tetratricopeptide repeat domain"/>
    <property type="match status" value="2"/>
</dbReference>
<dbReference type="SMART" id="SM00671">
    <property type="entry name" value="SEL1"/>
    <property type="match status" value="6"/>
</dbReference>
<feature type="compositionally biased region" description="Basic and acidic residues" evidence="2">
    <location>
        <begin position="176"/>
        <end position="201"/>
    </location>
</feature>
<evidence type="ECO:0008006" key="5">
    <source>
        <dbReference type="Google" id="ProtNLM"/>
    </source>
</evidence>
<proteinExistence type="predicted"/>
<feature type="region of interest" description="Disordered" evidence="2">
    <location>
        <begin position="163"/>
        <end position="230"/>
    </location>
</feature>
<accession>A0ABN8WSZ9</accession>
<dbReference type="PANTHER" id="PTHR46430:SF3">
    <property type="entry name" value="ACTIVATOR OF C KINASE PROTEIN 1"/>
    <property type="match status" value="1"/>
</dbReference>
<dbReference type="PANTHER" id="PTHR46430">
    <property type="entry name" value="PROTEIN SKT5-RELATED"/>
    <property type="match status" value="1"/>
</dbReference>
<organism evidence="3 4">
    <name type="scientific">Saccharomyces uvarum</name>
    <name type="common">Yeast</name>
    <name type="synonym">Saccharomyces bayanus var. uvarum</name>
    <dbReference type="NCBI Taxonomy" id="230603"/>
    <lineage>
        <taxon>Eukaryota</taxon>
        <taxon>Fungi</taxon>
        <taxon>Dikarya</taxon>
        <taxon>Ascomycota</taxon>
        <taxon>Saccharomycotina</taxon>
        <taxon>Saccharomycetes</taxon>
        <taxon>Saccharomycetales</taxon>
        <taxon>Saccharomycetaceae</taxon>
        <taxon>Saccharomyces</taxon>
    </lineage>
</organism>
<feature type="compositionally biased region" description="Low complexity" evidence="2">
    <location>
        <begin position="211"/>
        <end position="224"/>
    </location>
</feature>
<dbReference type="InterPro" id="IPR011990">
    <property type="entry name" value="TPR-like_helical_dom_sf"/>
</dbReference>
<keyword evidence="4" id="KW-1185">Reference proteome</keyword>
<name>A0ABN8WSZ9_SACUV</name>
<evidence type="ECO:0000313" key="3">
    <source>
        <dbReference type="EMBL" id="CAI4059069.1"/>
    </source>
</evidence>
<sequence>MVNQGQPQSNPYDKHINMFPPLRGRDSSHKLGNINTDRHDSTTQNMIPAPYPLDDSLAELTPAIPFTSPSSSSSLSLPLSALNFTDSNVDGGQLGTPVTINSNNGMDIFNAKPAGDMGDATSSNNSASNRYELPFNFNSAKNSLNSSSAHNISIADESRISGTINSTLAPPPYEESESRVLQEKLYRTEEKPPIRPLEKRPAPPQKTSQATTNSITKTKTNESSSSKDKLSTYSPDALAFYQIYKKTINDSSKFTPEIQMKWCEALLTYAFKDDFISQYNINAEKLKRRLKPEEMLKNQKVILEHSFKVLTKLITVKWPRAMYLMGTLYSHQPYLPIKNKNIVLKNDEKALEYYCKAAKLNDSDACYRAGICFEYQRGTSSFDPSLTKEQCIRKAFQYYQQGAEVCSNSACMYKLGMSHLYGLNMQKHDVLLAVKWFDKATQNGDSPQTLYELGKLYEFSVMPPEIQNLLFANGIRRDPQLAVKYYYQCAKDCEYPLAQWKLGNCYENGDLGLPILAKKSICWYSKAAAAQPRGNPMAMLSLSGWYLTGAANVLKPNNKEALDWALKSSKCSDGKLARTEFALGFYYEKGIGCNIDLNLAKQYYHRAARLGFKKAVDALRNLTNL</sequence>
<evidence type="ECO:0000313" key="4">
    <source>
        <dbReference type="Proteomes" id="UP001162085"/>
    </source>
</evidence>
<dbReference type="Proteomes" id="UP001162085">
    <property type="component" value="Chromosome 4"/>
</dbReference>
<evidence type="ECO:0000256" key="1">
    <source>
        <dbReference type="ARBA" id="ARBA00022737"/>
    </source>
</evidence>
<dbReference type="SUPFAM" id="SSF81901">
    <property type="entry name" value="HCP-like"/>
    <property type="match status" value="2"/>
</dbReference>
<reference evidence="3" key="1">
    <citation type="submission" date="2022-10" db="EMBL/GenBank/DDBJ databases">
        <authorList>
            <person name="Byrne P K."/>
        </authorList>
    </citation>
    <scope>NUCLEOTIDE SEQUENCE</scope>
    <source>
        <strain evidence="3">ZP964</strain>
    </source>
</reference>
<protein>
    <recommendedName>
        <fullName evidence="5">Activator of C kinase protein 1</fullName>
    </recommendedName>
</protein>
<evidence type="ECO:0000256" key="2">
    <source>
        <dbReference type="SAM" id="MobiDB-lite"/>
    </source>
</evidence>
<dbReference type="InterPro" id="IPR051726">
    <property type="entry name" value="Chitin_Synth_Reg"/>
</dbReference>